<dbReference type="PIRSF" id="PIRSF037228">
    <property type="entry name" value="Lant_mod_RumM"/>
    <property type="match status" value="1"/>
</dbReference>
<dbReference type="Pfam" id="PF13575">
    <property type="entry name" value="DUF4135"/>
    <property type="match status" value="1"/>
</dbReference>
<organism evidence="2 3">
    <name type="scientific">Spirulina subsalsa FACHB-351</name>
    <dbReference type="NCBI Taxonomy" id="234711"/>
    <lineage>
        <taxon>Bacteria</taxon>
        <taxon>Bacillati</taxon>
        <taxon>Cyanobacteriota</taxon>
        <taxon>Cyanophyceae</taxon>
        <taxon>Spirulinales</taxon>
        <taxon>Spirulinaceae</taxon>
        <taxon>Spirulina</taxon>
    </lineage>
</organism>
<dbReference type="RefSeq" id="WP_265265764.1">
    <property type="nucleotide sequence ID" value="NZ_JAIHOM010000095.1"/>
</dbReference>
<dbReference type="SMART" id="SM01260">
    <property type="entry name" value="LANC_like"/>
    <property type="match status" value="1"/>
</dbReference>
<comment type="caution">
    <text evidence="2">The sequence shown here is derived from an EMBL/GenBank/DDBJ whole genome shotgun (WGS) entry which is preliminary data.</text>
</comment>
<feature type="domain" description="Lantibiotic biosynthesis protein dehydration" evidence="1">
    <location>
        <begin position="219"/>
        <end position="591"/>
    </location>
</feature>
<gene>
    <name evidence="2" type="ORF">K4A83_16630</name>
</gene>
<dbReference type="Pfam" id="PF05147">
    <property type="entry name" value="LANC_like"/>
    <property type="match status" value="1"/>
</dbReference>
<accession>A0ABT3L8P3</accession>
<dbReference type="InterPro" id="IPR017146">
    <property type="entry name" value="Lanti_2_LanM"/>
</dbReference>
<dbReference type="NCBIfam" id="TIGR03897">
    <property type="entry name" value="lanti_2_LanM"/>
    <property type="match status" value="1"/>
</dbReference>
<reference evidence="2 3" key="1">
    <citation type="submission" date="2021-08" db="EMBL/GenBank/DDBJ databases">
        <title>Draft genome sequence of Spirulina subsalsa with high tolerance to salinity and hype-accumulation of phycocyanin.</title>
        <authorList>
            <person name="Pei H."/>
            <person name="Jiang L."/>
        </authorList>
    </citation>
    <scope>NUCLEOTIDE SEQUENCE [LARGE SCALE GENOMIC DNA]</scope>
    <source>
        <strain evidence="2 3">FACHB-351</strain>
    </source>
</reference>
<dbReference type="PRINTS" id="PR01950">
    <property type="entry name" value="LANCSUPER"/>
</dbReference>
<dbReference type="Proteomes" id="UP001526426">
    <property type="component" value="Unassembled WGS sequence"/>
</dbReference>
<dbReference type="SUPFAM" id="SSF158745">
    <property type="entry name" value="LanC-like"/>
    <property type="match status" value="1"/>
</dbReference>
<proteinExistence type="predicted"/>
<dbReference type="InterPro" id="IPR007822">
    <property type="entry name" value="LANC-like"/>
</dbReference>
<dbReference type="Gene3D" id="1.50.10.10">
    <property type="match status" value="1"/>
</dbReference>
<sequence length="1084" mass="121848">MAETERRRGVQVNSLGWYQALRLEERLASGQPGAVESCCENHHLKRWQQQSPFQQGEYWQQKLASEGISEALWCAVVGESPDSLAQRLTPPQWLEQLQAAFHRSDWDNIQIASGADLADERLAVGLLHWVRPLLSDAIARLETQLPPSPPSWGVDSLKRLLLGNLPEQLLNFISQTLTLELNVARLKDQLSGNTAKERFLDFIEQLKQPHDAIALFAEYPVLTRQLVLHLEQWVNSNTELIQRLVDDWPLICSHFTEHPPRQLVKIQQGAGDRHCGGCSVAILDFSHFKLVYKPRSLAIDQQFQKLLEWFNPHLQIPFPQVKILDRGQYGWMEYITPASCETPVQIDHFYQRIGHYLALLYTLEATDFHLENLIAAGENPVLIDLETLFRPERIDPNSPESCLIANQKIAQSVMSVGLLPQRIALKEKSPGFDASGLGAVGGETLPTQSAQLSQIGTDQMRVTRQPDILPSAHNQPQLQEKPVQVWQYQASILQGFTTFYNLCLNHRSQLLNHWLPKFANCEIRVVLRDTRLYGLLLKESYHPDLLHNALDRDRFFDHLWVDVPHRPSLTQIINLEKQALWRGDIPFFTTRPNSLHLVSEGQEIANFFQQSGLERVKQKINRLSEEDLQQQQGFIQASLNSLILQQAEQYKDSKNLHYLQFTPLKIATNSAHISPLPQRLINTAQHIASHLESLGIIEENKAAWLGLGTVGEGHWTLKPLAWDLFEGLSGITLFYAYLGAVSADAAHTRLAQKCLNTIILQTHFDQPFIQSIGGFNGWGGLIYTLSHLGHLWQQPDLWQQALNWSEKLPALILKDESFDIVSGGAGCILGLISLYRCILEPNLKKIAQDCGEHLLAKALTMPQGIGWLTLPPRQPLSGFSHGVAGISFALVKLAEFTGEIRYQAAALEAWKYERSLYRTTQKNWCNAPNEPLGFSVGWSYGATGIGLARLGGINGLDSDEIQAEIKVAIETNLLALEQGLNGKNYQENHSLCNGIFGQLELLQSAILWQKRNHCLSPDLEKTYTNYLNLTLESLEQMGCRCGVPGGVDVLGLMTGLAGIGYGALRLAEPEKVPNVLLLEPPKNY</sequence>
<protein>
    <submittedName>
        <fullName evidence="2">Type 2 lantipeptide synthetase LanM family protein</fullName>
    </submittedName>
</protein>
<name>A0ABT3L8P3_9CYAN</name>
<dbReference type="InterPro" id="IPR025410">
    <property type="entry name" value="Lant_dehyd"/>
</dbReference>
<dbReference type="InterPro" id="IPR012341">
    <property type="entry name" value="6hp_glycosidase-like_sf"/>
</dbReference>
<keyword evidence="3" id="KW-1185">Reference proteome</keyword>
<evidence type="ECO:0000313" key="3">
    <source>
        <dbReference type="Proteomes" id="UP001526426"/>
    </source>
</evidence>
<dbReference type="EMBL" id="JAIHOM010000095">
    <property type="protein sequence ID" value="MCW6037886.1"/>
    <property type="molecule type" value="Genomic_DNA"/>
</dbReference>
<dbReference type="CDD" id="cd04792">
    <property type="entry name" value="LanM-like"/>
    <property type="match status" value="1"/>
</dbReference>
<evidence type="ECO:0000313" key="2">
    <source>
        <dbReference type="EMBL" id="MCW6037886.1"/>
    </source>
</evidence>
<evidence type="ECO:0000259" key="1">
    <source>
        <dbReference type="Pfam" id="PF13575"/>
    </source>
</evidence>